<dbReference type="EMBL" id="LFCV01000167">
    <property type="protein sequence ID" value="KMJ43589.1"/>
    <property type="molecule type" value="Genomic_DNA"/>
</dbReference>
<keyword evidence="2" id="KW-1185">Reference proteome</keyword>
<dbReference type="Proteomes" id="UP000036277">
    <property type="component" value="Unassembled WGS sequence"/>
</dbReference>
<sequence>GKPLAGDVWLGAGDVGAYSKAETYNRGEVDNRVNEAKNLAHNTVGGMRLSKSREYIGGRILASGEVNTVGWGSWTIYPESAYVDDGGRLKGEILLNVYFHTNGSSSSGSSKWKCKKFAVVQYFINGQWVNITDDEFMKSTPDTFSGNSDNSHGRN</sequence>
<feature type="non-terminal residue" evidence="1">
    <location>
        <position position="1"/>
    </location>
</feature>
<protein>
    <submittedName>
        <fullName evidence="1">Uncharacterized protein</fullName>
    </submittedName>
</protein>
<reference evidence="1 2" key="1">
    <citation type="submission" date="2015-06" db="EMBL/GenBank/DDBJ databases">
        <title>Draft Whole-Genome Sequence of the Entomopathogenic Bacterium Xenorhabdus khoisanae.</title>
        <authorList>
            <person name="Naidoo S."/>
            <person name="Featherston J."/>
            <person name="Gray V.M."/>
        </authorList>
    </citation>
    <scope>NUCLEOTIDE SEQUENCE [LARGE SCALE GENOMIC DNA]</scope>
    <source>
        <strain evidence="1 2">MCB</strain>
    </source>
</reference>
<dbReference type="AlphaFoldDB" id="A0A0J5FNC2"/>
<name>A0A0J5FNC2_9GAMM</name>
<gene>
    <name evidence="1" type="ORF">AB204_18905</name>
</gene>
<proteinExistence type="predicted"/>
<evidence type="ECO:0000313" key="1">
    <source>
        <dbReference type="EMBL" id="KMJ43589.1"/>
    </source>
</evidence>
<organism evidence="1 2">
    <name type="scientific">Xenorhabdus khoisanae</name>
    <dbReference type="NCBI Taxonomy" id="880157"/>
    <lineage>
        <taxon>Bacteria</taxon>
        <taxon>Pseudomonadati</taxon>
        <taxon>Pseudomonadota</taxon>
        <taxon>Gammaproteobacteria</taxon>
        <taxon>Enterobacterales</taxon>
        <taxon>Morganellaceae</taxon>
        <taxon>Xenorhabdus</taxon>
    </lineage>
</organism>
<evidence type="ECO:0000313" key="2">
    <source>
        <dbReference type="Proteomes" id="UP000036277"/>
    </source>
</evidence>
<accession>A0A0J5FNC2</accession>
<comment type="caution">
    <text evidence="1">The sequence shown here is derived from an EMBL/GenBank/DDBJ whole genome shotgun (WGS) entry which is preliminary data.</text>
</comment>
<dbReference type="PATRIC" id="fig|880157.4.peg.4067"/>